<reference evidence="1 2" key="1">
    <citation type="submission" date="2019-06" db="EMBL/GenBank/DDBJ databases">
        <title>A novel bacterium of genus Pontibacter, isolated from marine sediment.</title>
        <authorList>
            <person name="Huang H."/>
            <person name="Mo K."/>
            <person name="Hu Y."/>
        </authorList>
    </citation>
    <scope>NUCLEOTIDE SEQUENCE [LARGE SCALE GENOMIC DNA]</scope>
    <source>
        <strain evidence="1 2">HB172049</strain>
    </source>
</reference>
<sequence length="259" mass="30752">MNTENFDYLKNELKYTGFGEQLYGDLEQQLQRNEQQFQLHLPLSYLDGTVHYTLHFRRSDQTDRYYFNKYEATLTSPELKEDRRQTFYINRQGSITTKEAYNLLQGRAVYKELLNAQNQLYKAWLQLDLKMPEPSGNYKINQYHENYGYDLEKTLQAFQIKELQDAQQKELLLYALRKGNQPAVIALENGTEAKCYIEACPRYKTINVFNEQRQAMMRETIQRQDQTVELEKQQQATLPAESLKEKVQKRKAGKKKMVL</sequence>
<proteinExistence type="predicted"/>
<dbReference type="EMBL" id="VFRQ01000013">
    <property type="protein sequence ID" value="TPE42421.1"/>
    <property type="molecule type" value="Genomic_DNA"/>
</dbReference>
<evidence type="ECO:0000313" key="1">
    <source>
        <dbReference type="EMBL" id="TPE42421.1"/>
    </source>
</evidence>
<name>A0A501W5A1_9BACT</name>
<comment type="caution">
    <text evidence="1">The sequence shown here is derived from an EMBL/GenBank/DDBJ whole genome shotgun (WGS) entry which is preliminary data.</text>
</comment>
<dbReference type="AlphaFoldDB" id="A0A501W5A1"/>
<dbReference type="RefSeq" id="WP_140623497.1">
    <property type="nucleotide sequence ID" value="NZ_VFRQ01000013.1"/>
</dbReference>
<keyword evidence="2" id="KW-1185">Reference proteome</keyword>
<evidence type="ECO:0008006" key="3">
    <source>
        <dbReference type="Google" id="ProtNLM"/>
    </source>
</evidence>
<evidence type="ECO:0000313" key="2">
    <source>
        <dbReference type="Proteomes" id="UP000316727"/>
    </source>
</evidence>
<gene>
    <name evidence="1" type="ORF">FJM65_18540</name>
</gene>
<organism evidence="1 2">
    <name type="scientific">Pontibacter mangrovi</name>
    <dbReference type="NCBI Taxonomy" id="2589816"/>
    <lineage>
        <taxon>Bacteria</taxon>
        <taxon>Pseudomonadati</taxon>
        <taxon>Bacteroidota</taxon>
        <taxon>Cytophagia</taxon>
        <taxon>Cytophagales</taxon>
        <taxon>Hymenobacteraceae</taxon>
        <taxon>Pontibacter</taxon>
    </lineage>
</organism>
<accession>A0A501W5A1</accession>
<dbReference type="OrthoDB" id="6372253at2"/>
<protein>
    <recommendedName>
        <fullName evidence="3">DUF3945 domain-containing protein</fullName>
    </recommendedName>
</protein>
<dbReference type="Proteomes" id="UP000316727">
    <property type="component" value="Unassembled WGS sequence"/>
</dbReference>